<keyword evidence="1" id="KW-0732">Signal</keyword>
<dbReference type="AlphaFoldDB" id="A0A1G5GK50"/>
<evidence type="ECO:0008006" key="4">
    <source>
        <dbReference type="Google" id="ProtNLM"/>
    </source>
</evidence>
<accession>A0A1G5GK50</accession>
<feature type="signal peptide" evidence="1">
    <location>
        <begin position="1"/>
        <end position="26"/>
    </location>
</feature>
<sequence length="566" mass="65283">MKINKYMKIRSIIPIALCLFIVTACSDKKAEPVNDEAEMLSSDEDISKKENKEHAAIYERFLKDEEKVYMDCSADVGKHFSLKNSEGKDLTLSETIKAVLESCNATDEFYVTLQGAEYAYIDCGKDGNEELVLNIGMRGTSEWTECLIIKEIGGRLKTVYANNVTEDYIVSCIDITEYGYVISEEEIVSDESRIEYIDAEGKYNYICTEYETRENCGSEPIVYNGESLDIAEDTNEYNEFSKSMISPDKYVIRQIDINDTPDDATDDIYCGSMRGHFFTHYYENRKALDRPIHDINVDIAKPAMFKAAYRLRDYFEEKGLKLYTAKAVDEIISERENGAGLTEEIKDGTEVWMNDLDRALFADKDNYEAVEVDYSLYEDLINRLKTEMKKDSFESVYDFAYERGLSDELYYYVYDSSGDKAGYLQEDIDGDGVDELLLGKNDPESSEYKKEWFDVWPDQIYDMFTIRDGKLLHVFKGWGRNRYYLCGDGIIANEGSGGAASNLHEIYRYSNGELQLIEGTDWDNGKGTYYESEGKTYDITNSDRDYEMEFFEKYPYKKINFTPFVE</sequence>
<name>A0A1G5GK50_9FIRM</name>
<keyword evidence="3" id="KW-1185">Reference proteome</keyword>
<reference evidence="3" key="1">
    <citation type="submission" date="2016-10" db="EMBL/GenBank/DDBJ databases">
        <authorList>
            <person name="Varghese N."/>
            <person name="Submissions S."/>
        </authorList>
    </citation>
    <scope>NUCLEOTIDE SEQUENCE [LARGE SCALE GENOMIC DNA]</scope>
    <source>
        <strain evidence="3">XBD2006</strain>
    </source>
</reference>
<organism evidence="2 3">
    <name type="scientific">Butyrivibrio hungatei</name>
    <dbReference type="NCBI Taxonomy" id="185008"/>
    <lineage>
        <taxon>Bacteria</taxon>
        <taxon>Bacillati</taxon>
        <taxon>Bacillota</taxon>
        <taxon>Clostridia</taxon>
        <taxon>Lachnospirales</taxon>
        <taxon>Lachnospiraceae</taxon>
        <taxon>Butyrivibrio</taxon>
    </lineage>
</organism>
<dbReference type="EMBL" id="FMUR01000021">
    <property type="protein sequence ID" value="SCY51761.1"/>
    <property type="molecule type" value="Genomic_DNA"/>
</dbReference>
<dbReference type="PROSITE" id="PS51257">
    <property type="entry name" value="PROKAR_LIPOPROTEIN"/>
    <property type="match status" value="1"/>
</dbReference>
<evidence type="ECO:0000313" key="3">
    <source>
        <dbReference type="Proteomes" id="UP000183047"/>
    </source>
</evidence>
<feature type="chain" id="PRO_5010346708" description="Lipoprotein" evidence="1">
    <location>
        <begin position="27"/>
        <end position="566"/>
    </location>
</feature>
<dbReference type="Proteomes" id="UP000183047">
    <property type="component" value="Unassembled WGS sequence"/>
</dbReference>
<evidence type="ECO:0000313" key="2">
    <source>
        <dbReference type="EMBL" id="SCY51761.1"/>
    </source>
</evidence>
<protein>
    <recommendedName>
        <fullName evidence="4">Lipoprotein</fullName>
    </recommendedName>
</protein>
<proteinExistence type="predicted"/>
<dbReference type="RefSeq" id="WP_074463298.1">
    <property type="nucleotide sequence ID" value="NZ_FMUR01000021.1"/>
</dbReference>
<gene>
    <name evidence="2" type="ORF">SAMN02910451_02910</name>
</gene>
<evidence type="ECO:0000256" key="1">
    <source>
        <dbReference type="SAM" id="SignalP"/>
    </source>
</evidence>